<evidence type="ECO:0000256" key="1">
    <source>
        <dbReference type="SAM" id="MobiDB-lite"/>
    </source>
</evidence>
<keyword evidence="3" id="KW-1185">Reference proteome</keyword>
<proteinExistence type="predicted"/>
<accession>A0AAV7RTQ4</accession>
<reference evidence="2" key="1">
    <citation type="journal article" date="2022" name="bioRxiv">
        <title>Sequencing and chromosome-scale assembly of the giantPleurodeles waltlgenome.</title>
        <authorList>
            <person name="Brown T."/>
            <person name="Elewa A."/>
            <person name="Iarovenko S."/>
            <person name="Subramanian E."/>
            <person name="Araus A.J."/>
            <person name="Petzold A."/>
            <person name="Susuki M."/>
            <person name="Suzuki K.-i.T."/>
            <person name="Hayashi T."/>
            <person name="Toyoda A."/>
            <person name="Oliveira C."/>
            <person name="Osipova E."/>
            <person name="Leigh N.D."/>
            <person name="Simon A."/>
            <person name="Yun M.H."/>
        </authorList>
    </citation>
    <scope>NUCLEOTIDE SEQUENCE</scope>
    <source>
        <strain evidence="2">20211129_DDA</strain>
        <tissue evidence="2">Liver</tissue>
    </source>
</reference>
<dbReference type="Proteomes" id="UP001066276">
    <property type="component" value="Chromosome 5"/>
</dbReference>
<gene>
    <name evidence="2" type="ORF">NDU88_008408</name>
</gene>
<evidence type="ECO:0000313" key="2">
    <source>
        <dbReference type="EMBL" id="KAJ1155679.1"/>
    </source>
</evidence>
<name>A0AAV7RTQ4_PLEWA</name>
<comment type="caution">
    <text evidence="2">The sequence shown here is derived from an EMBL/GenBank/DDBJ whole genome shotgun (WGS) entry which is preliminary data.</text>
</comment>
<dbReference type="EMBL" id="JANPWB010000009">
    <property type="protein sequence ID" value="KAJ1155679.1"/>
    <property type="molecule type" value="Genomic_DNA"/>
</dbReference>
<evidence type="ECO:0000313" key="3">
    <source>
        <dbReference type="Proteomes" id="UP001066276"/>
    </source>
</evidence>
<feature type="region of interest" description="Disordered" evidence="1">
    <location>
        <begin position="114"/>
        <end position="221"/>
    </location>
</feature>
<organism evidence="2 3">
    <name type="scientific">Pleurodeles waltl</name>
    <name type="common">Iberian ribbed newt</name>
    <dbReference type="NCBI Taxonomy" id="8319"/>
    <lineage>
        <taxon>Eukaryota</taxon>
        <taxon>Metazoa</taxon>
        <taxon>Chordata</taxon>
        <taxon>Craniata</taxon>
        <taxon>Vertebrata</taxon>
        <taxon>Euteleostomi</taxon>
        <taxon>Amphibia</taxon>
        <taxon>Batrachia</taxon>
        <taxon>Caudata</taxon>
        <taxon>Salamandroidea</taxon>
        <taxon>Salamandridae</taxon>
        <taxon>Pleurodelinae</taxon>
        <taxon>Pleurodeles</taxon>
    </lineage>
</organism>
<protein>
    <submittedName>
        <fullName evidence="2">Uncharacterized protein</fullName>
    </submittedName>
</protein>
<sequence>MITSDEDGLSHQDRDPSCCTSRRALCLQIRDNVDFKSYMFNTACRRADESLDDFATWMRKLVTYYEFDRFDNEAAIRLRIIEGCHSTGFRTKVLKETYRQDKILTISRGVEMKGRGQATKHGGRKLLELRAVSDSSGTTGGGRGDSPLPDRLGWGPGDSGTRRGRERALGGSRQQSGAARADPWAGPRGGVAVQEGTAGAVGTDRLNWSDPEAPRLPTPAT</sequence>
<dbReference type="AlphaFoldDB" id="A0AAV7RTQ4"/>